<reference evidence="1" key="1">
    <citation type="submission" date="2020-09" db="EMBL/GenBank/DDBJ databases">
        <title>Iningainema tapete sp. nov. (Scytonemataceae, Cyanobacteria) from greenhouses in central Florida (USA) produces two types of nodularin with biosynthetic potential for microcystin-LR and anabaenopeptins.</title>
        <authorList>
            <person name="Berthold D.E."/>
            <person name="Lefler F.W."/>
            <person name="Huang I.-S."/>
            <person name="Abdulla H."/>
            <person name="Zimba P.V."/>
            <person name="Laughinghouse H.D. IV."/>
        </authorList>
    </citation>
    <scope>NUCLEOTIDE SEQUENCE</scope>
    <source>
        <strain evidence="1">BLCCT55</strain>
    </source>
</reference>
<comment type="caution">
    <text evidence="1">The sequence shown here is derived from an EMBL/GenBank/DDBJ whole genome shotgun (WGS) entry which is preliminary data.</text>
</comment>
<sequence>MLVLSEFKTSRLYQSILKKTKLEVVPILLETGLSIQKIAERLELDVEEVRKVARGQ</sequence>
<keyword evidence="2" id="KW-1185">Reference proteome</keyword>
<organism evidence="1 2">
    <name type="scientific">Iningainema tapete BLCC-T55</name>
    <dbReference type="NCBI Taxonomy" id="2748662"/>
    <lineage>
        <taxon>Bacteria</taxon>
        <taxon>Bacillati</taxon>
        <taxon>Cyanobacteriota</taxon>
        <taxon>Cyanophyceae</taxon>
        <taxon>Nostocales</taxon>
        <taxon>Scytonemataceae</taxon>
        <taxon>Iningainema tapete</taxon>
    </lineage>
</organism>
<dbReference type="RefSeq" id="WP_190832003.1">
    <property type="nucleotide sequence ID" value="NZ_CAWPPI010000072.1"/>
</dbReference>
<proteinExistence type="predicted"/>
<dbReference type="Proteomes" id="UP000629098">
    <property type="component" value="Unassembled WGS sequence"/>
</dbReference>
<dbReference type="EMBL" id="JACXAE010000072">
    <property type="protein sequence ID" value="MBD2774654.1"/>
    <property type="molecule type" value="Genomic_DNA"/>
</dbReference>
<protein>
    <submittedName>
        <fullName evidence="1">Uncharacterized protein</fullName>
    </submittedName>
</protein>
<evidence type="ECO:0000313" key="1">
    <source>
        <dbReference type="EMBL" id="MBD2774654.1"/>
    </source>
</evidence>
<accession>A0A8J6XFD2</accession>
<gene>
    <name evidence="1" type="ORF">ICL16_21955</name>
</gene>
<evidence type="ECO:0000313" key="2">
    <source>
        <dbReference type="Proteomes" id="UP000629098"/>
    </source>
</evidence>
<dbReference type="AlphaFoldDB" id="A0A8J6XFD2"/>
<name>A0A8J6XFD2_9CYAN</name>